<comment type="caution">
    <text evidence="1">The sequence shown here is derived from an EMBL/GenBank/DDBJ whole genome shotgun (WGS) entry which is preliminary data.</text>
</comment>
<dbReference type="Proteomes" id="UP000670527">
    <property type="component" value="Unassembled WGS sequence"/>
</dbReference>
<evidence type="ECO:0000313" key="2">
    <source>
        <dbReference type="Proteomes" id="UP000670527"/>
    </source>
</evidence>
<feature type="non-terminal residue" evidence="1">
    <location>
        <position position="1"/>
    </location>
</feature>
<organism evidence="1 2">
    <name type="scientific">Hymenobacter defluvii</name>
    <dbReference type="NCBI Taxonomy" id="2054411"/>
    <lineage>
        <taxon>Bacteria</taxon>
        <taxon>Pseudomonadati</taxon>
        <taxon>Bacteroidota</taxon>
        <taxon>Cytophagia</taxon>
        <taxon>Cytophagales</taxon>
        <taxon>Hymenobacteraceae</taxon>
        <taxon>Hymenobacter</taxon>
    </lineage>
</organism>
<protein>
    <recommendedName>
        <fullName evidence="3">ParA family protein</fullName>
    </recommendedName>
</protein>
<sequence>GYYTFWNRHNKSIKQDFYQEIEGYFKERKIPMLQTKVELSVNYQRKSLRSTIFPPEKQHSNSGLTTLMKELASIIYKQPSQGAIEKA</sequence>
<accession>A0ABS3TIT9</accession>
<dbReference type="RefSeq" id="WP_208309663.1">
    <property type="nucleotide sequence ID" value="NZ_JAGETX010000118.1"/>
</dbReference>
<gene>
    <name evidence="1" type="ORF">J4D97_23240</name>
</gene>
<name>A0ABS3TIT9_9BACT</name>
<reference evidence="1 2" key="1">
    <citation type="submission" date="2021-03" db="EMBL/GenBank/DDBJ databases">
        <authorList>
            <person name="Kim M.K."/>
        </authorList>
    </citation>
    <scope>NUCLEOTIDE SEQUENCE [LARGE SCALE GENOMIC DNA]</scope>
    <source>
        <strain evidence="1 2">BT507</strain>
    </source>
</reference>
<keyword evidence="2" id="KW-1185">Reference proteome</keyword>
<evidence type="ECO:0000313" key="1">
    <source>
        <dbReference type="EMBL" id="MBO3273575.1"/>
    </source>
</evidence>
<dbReference type="EMBL" id="JAGETX010000118">
    <property type="protein sequence ID" value="MBO3273575.1"/>
    <property type="molecule type" value="Genomic_DNA"/>
</dbReference>
<evidence type="ECO:0008006" key="3">
    <source>
        <dbReference type="Google" id="ProtNLM"/>
    </source>
</evidence>
<proteinExistence type="predicted"/>